<evidence type="ECO:0000313" key="1">
    <source>
        <dbReference type="EMBL" id="RCW27102.1"/>
    </source>
</evidence>
<dbReference type="SUPFAM" id="SSF56784">
    <property type="entry name" value="HAD-like"/>
    <property type="match status" value="1"/>
</dbReference>
<dbReference type="SFLD" id="SFLDS00003">
    <property type="entry name" value="Haloacid_Dehalogenase"/>
    <property type="match status" value="1"/>
</dbReference>
<dbReference type="Proteomes" id="UP000252582">
    <property type="component" value="Unassembled WGS sequence"/>
</dbReference>
<accession>A0A6I7HN41</accession>
<gene>
    <name evidence="1" type="ORF">DFR48_10358</name>
</gene>
<sequence>MIVTAAQNSMATALARGMQGRHMPGRKSGTPAFIFAAIHVTAKPMTTPPTHPDMADFAHVRDWVFDLDNTLYPHHVNLFAQIDRNMTAYVAELLQLEPDAARVLQKQYYRDHGTTLAGLMLHHGVDPNDFLERAHAIDYSAILPDPALGTAIRALPGRKFIFTNGTVKHAEAAARALGILENFDDIFDIVAADYVPKPAGSTYDKFATLNRVDTGRAAMFEDLPRNLAIPRSLGMKTVLLVPRNLGTTVLETWELAENADEPDCIDYVTDDLAGFLQTIVGTSD</sequence>
<dbReference type="InterPro" id="IPR036412">
    <property type="entry name" value="HAD-like_sf"/>
</dbReference>
<dbReference type="EMBL" id="QPIX01000003">
    <property type="protein sequence ID" value="RCW27102.1"/>
    <property type="molecule type" value="Genomic_DNA"/>
</dbReference>
<dbReference type="InterPro" id="IPR023214">
    <property type="entry name" value="HAD_sf"/>
</dbReference>
<dbReference type="GO" id="GO:0016787">
    <property type="term" value="F:hydrolase activity"/>
    <property type="evidence" value="ECO:0007669"/>
    <property type="project" value="UniProtKB-KW"/>
</dbReference>
<dbReference type="Pfam" id="PF00702">
    <property type="entry name" value="Hydrolase"/>
    <property type="match status" value="1"/>
</dbReference>
<dbReference type="PANTHER" id="PTHR12725">
    <property type="entry name" value="HALOACID DEHALOGENASE-LIKE HYDROLASE"/>
    <property type="match status" value="1"/>
</dbReference>
<dbReference type="SFLD" id="SFLDG01129">
    <property type="entry name" value="C1.5:_HAD__Beta-PGM__Phosphata"/>
    <property type="match status" value="1"/>
</dbReference>
<proteinExistence type="predicted"/>
<dbReference type="Gene3D" id="3.40.50.1000">
    <property type="entry name" value="HAD superfamily/HAD-like"/>
    <property type="match status" value="1"/>
</dbReference>
<dbReference type="Gene3D" id="1.10.150.450">
    <property type="match status" value="1"/>
</dbReference>
<protein>
    <submittedName>
        <fullName evidence="1">Putative hydrolase of the HAD superfamily</fullName>
    </submittedName>
</protein>
<comment type="caution">
    <text evidence="1">The sequence shown here is derived from an EMBL/GenBank/DDBJ whole genome shotgun (WGS) entry which is preliminary data.</text>
</comment>
<dbReference type="PANTHER" id="PTHR12725:SF117">
    <property type="entry name" value="HALOACID DEHALOGENASE-LIKE HYDROLASE"/>
    <property type="match status" value="1"/>
</dbReference>
<keyword evidence="1" id="KW-0378">Hydrolase</keyword>
<reference evidence="1 2" key="1">
    <citation type="submission" date="2018-07" db="EMBL/GenBank/DDBJ databases">
        <title>Genomic Encyclopedia of Type Strains, Phase IV (KMG-IV): sequencing the most valuable type-strain genomes for metagenomic binning, comparative biology and taxonomic classification.</title>
        <authorList>
            <person name="Goeker M."/>
        </authorList>
    </citation>
    <scope>NUCLEOTIDE SEQUENCE [LARGE SCALE GENOMIC DNA]</scope>
    <source>
        <strain evidence="1 2">DSM 25528</strain>
    </source>
</reference>
<evidence type="ECO:0000313" key="2">
    <source>
        <dbReference type="Proteomes" id="UP000252582"/>
    </source>
</evidence>
<dbReference type="AlphaFoldDB" id="A0A6I7HN41"/>
<organism evidence="1 2">
    <name type="scientific">Ciceribacter lividus</name>
    <dbReference type="NCBI Taxonomy" id="1197950"/>
    <lineage>
        <taxon>Bacteria</taxon>
        <taxon>Pseudomonadati</taxon>
        <taxon>Pseudomonadota</taxon>
        <taxon>Alphaproteobacteria</taxon>
        <taxon>Hyphomicrobiales</taxon>
        <taxon>Rhizobiaceae</taxon>
        <taxon>Ciceribacter</taxon>
    </lineage>
</organism>
<dbReference type="InterPro" id="IPR010237">
    <property type="entry name" value="Pyr-5-nucltdase"/>
</dbReference>
<dbReference type="NCBIfam" id="TIGR01993">
    <property type="entry name" value="Pyr-5-nucltdase"/>
    <property type="match status" value="1"/>
</dbReference>
<dbReference type="SFLD" id="SFLDG01132">
    <property type="entry name" value="C1.5.3:_5'-Nucleotidase_Like"/>
    <property type="match status" value="1"/>
</dbReference>
<dbReference type="CDD" id="cd02604">
    <property type="entry name" value="HAD_5NT"/>
    <property type="match status" value="1"/>
</dbReference>
<keyword evidence="2" id="KW-1185">Reference proteome</keyword>
<name>A0A6I7HN41_9HYPH</name>